<dbReference type="Pfam" id="PF10646">
    <property type="entry name" value="Germane"/>
    <property type="match status" value="1"/>
</dbReference>
<feature type="transmembrane region" description="Helical" evidence="2">
    <location>
        <begin position="57"/>
        <end position="76"/>
    </location>
</feature>
<protein>
    <recommendedName>
        <fullName evidence="3">GerMN domain-containing protein</fullName>
    </recommendedName>
</protein>
<name>A0ABM6JZT7_SPOUR</name>
<keyword evidence="2" id="KW-0812">Transmembrane</keyword>
<evidence type="ECO:0000313" key="5">
    <source>
        <dbReference type="Proteomes" id="UP000192486"/>
    </source>
</evidence>
<feature type="domain" description="GerMN" evidence="3">
    <location>
        <begin position="287"/>
        <end position="368"/>
    </location>
</feature>
<gene>
    <name evidence="4" type="ORF">SporoS204_15580</name>
</gene>
<dbReference type="EMBL" id="CP015108">
    <property type="protein sequence ID" value="ARF15453.1"/>
    <property type="molecule type" value="Genomic_DNA"/>
</dbReference>
<dbReference type="Proteomes" id="UP000192486">
    <property type="component" value="Chromosome"/>
</dbReference>
<keyword evidence="2" id="KW-0472">Membrane</keyword>
<dbReference type="InterPro" id="IPR019606">
    <property type="entry name" value="GerMN"/>
</dbReference>
<evidence type="ECO:0000259" key="3">
    <source>
        <dbReference type="Pfam" id="PF10646"/>
    </source>
</evidence>
<sequence>MSNDKWNEDTIEKRLRNMPVVKDQRSKDEIMQRLKEDTRLSEPNGPKKRPSKSKWPPIIAAVAAIVLLTIIVPTFIQQNNEVSMDKATTEESADPIVMEDSEEMQSNEASDASVFTKQVSAPLSYAAYPADILDHTAFHIGLATDQAAIVPVTFLIPNERLPEGLGTSPDAVALYNEYANTIDEEALGFSEYHPYKAMISSNGNQVQMKFTADHTYDRSSATLEMLNLSVQNTFQGYDEIQFLQEDATPITFDQVGQVDEPISLSGVASRQAYYRFLKSDGEAVLSTNFGKTSETVEQALHEMKKSPNDIFSTVIPEGIDFTVKEVKGIVNVKFTKVLDLDKMQSEKALQLLDGILLTAASFDKQVEFDQIAQEQWNKFDFTRPLEKPLGANPKYLINE</sequence>
<evidence type="ECO:0000256" key="1">
    <source>
        <dbReference type="SAM" id="MobiDB-lite"/>
    </source>
</evidence>
<feature type="region of interest" description="Disordered" evidence="1">
    <location>
        <begin position="16"/>
        <end position="53"/>
    </location>
</feature>
<feature type="compositionally biased region" description="Basic and acidic residues" evidence="1">
    <location>
        <begin position="22"/>
        <end position="40"/>
    </location>
</feature>
<reference evidence="4 5" key="1">
    <citation type="submission" date="2016-04" db="EMBL/GenBank/DDBJ databases">
        <title>Comparative Genomics and Epigenetics of Sporosarcina ureae.</title>
        <authorList>
            <person name="Oliver A.S."/>
            <person name="Cooper K.K."/>
        </authorList>
    </citation>
    <scope>NUCLEOTIDE SEQUENCE [LARGE SCALE GENOMIC DNA]</scope>
    <source>
        <strain evidence="4 5">S204</strain>
    </source>
</reference>
<evidence type="ECO:0000256" key="2">
    <source>
        <dbReference type="SAM" id="Phobius"/>
    </source>
</evidence>
<evidence type="ECO:0000313" key="4">
    <source>
        <dbReference type="EMBL" id="ARF15453.1"/>
    </source>
</evidence>
<keyword evidence="2" id="KW-1133">Transmembrane helix</keyword>
<keyword evidence="5" id="KW-1185">Reference proteome</keyword>
<proteinExistence type="predicted"/>
<organism evidence="4 5">
    <name type="scientific">Sporosarcina ureae</name>
    <dbReference type="NCBI Taxonomy" id="1571"/>
    <lineage>
        <taxon>Bacteria</taxon>
        <taxon>Bacillati</taxon>
        <taxon>Bacillota</taxon>
        <taxon>Bacilli</taxon>
        <taxon>Bacillales</taxon>
        <taxon>Caryophanaceae</taxon>
        <taxon>Sporosarcina</taxon>
    </lineage>
</organism>
<accession>A0ABM6JZT7</accession>
<dbReference type="RefSeq" id="WP_029053067.1">
    <property type="nucleotide sequence ID" value="NZ_CP015108.1"/>
</dbReference>